<dbReference type="EMBL" id="AJZD02000174">
    <property type="protein sequence ID" value="OEF93175.1"/>
    <property type="molecule type" value="Genomic_DNA"/>
</dbReference>
<sequence length="83" mass="8815">MGFWDNVGKLAKAGAQVGAKVASDTYGDMKEAQADAASKGDDQLARTLANRSGGTWAIGAARQELKNRGYSDDAIQSMISRHR</sequence>
<gene>
    <name evidence="1" type="ORF">A142_00900</name>
</gene>
<proteinExistence type="predicted"/>
<dbReference type="AlphaFoldDB" id="A0A1E5FS58"/>
<evidence type="ECO:0000313" key="1">
    <source>
        <dbReference type="EMBL" id="OEF93175.1"/>
    </source>
</evidence>
<dbReference type="OrthoDB" id="5904003at2"/>
<name>A0A1E5FS58_VIBSP</name>
<protein>
    <submittedName>
        <fullName evidence="1">Uncharacterized protein</fullName>
    </submittedName>
</protein>
<reference evidence="1 2" key="1">
    <citation type="journal article" date="2012" name="Science">
        <title>Ecological populations of bacteria act as socially cohesive units of antibiotic production and resistance.</title>
        <authorList>
            <person name="Cordero O.X."/>
            <person name="Wildschutte H."/>
            <person name="Kirkup B."/>
            <person name="Proehl S."/>
            <person name="Ngo L."/>
            <person name="Hussain F."/>
            <person name="Le Roux F."/>
            <person name="Mincer T."/>
            <person name="Polz M.F."/>
        </authorList>
    </citation>
    <scope>NUCLEOTIDE SEQUENCE [LARGE SCALE GENOMIC DNA]</scope>
    <source>
        <strain evidence="1 2">12E03</strain>
    </source>
</reference>
<dbReference type="RefSeq" id="WP_019823999.1">
    <property type="nucleotide sequence ID" value="NZ_AJZD02000174.1"/>
</dbReference>
<accession>A0A1E5FS58</accession>
<organism evidence="1 2">
    <name type="scientific">Vibrio splendidus 12E03</name>
    <dbReference type="NCBI Taxonomy" id="1191305"/>
    <lineage>
        <taxon>Bacteria</taxon>
        <taxon>Pseudomonadati</taxon>
        <taxon>Pseudomonadota</taxon>
        <taxon>Gammaproteobacteria</taxon>
        <taxon>Vibrionales</taxon>
        <taxon>Vibrionaceae</taxon>
        <taxon>Vibrio</taxon>
    </lineage>
</organism>
<evidence type="ECO:0000313" key="2">
    <source>
        <dbReference type="Proteomes" id="UP000094802"/>
    </source>
</evidence>
<dbReference type="Proteomes" id="UP000094802">
    <property type="component" value="Unassembled WGS sequence"/>
</dbReference>
<comment type="caution">
    <text evidence="1">The sequence shown here is derived from an EMBL/GenBank/DDBJ whole genome shotgun (WGS) entry which is preliminary data.</text>
</comment>